<comment type="similarity">
    <text evidence="5">Belongs to the laat-1 family.</text>
</comment>
<dbReference type="OrthoDB" id="8048523at2759"/>
<feature type="transmembrane region" description="Helical" evidence="8">
    <location>
        <begin position="191"/>
        <end position="211"/>
    </location>
</feature>
<dbReference type="InterPro" id="IPR051415">
    <property type="entry name" value="LAAT-1"/>
</dbReference>
<dbReference type="Pfam" id="PF04193">
    <property type="entry name" value="PQ-loop"/>
    <property type="match status" value="2"/>
</dbReference>
<dbReference type="EMBL" id="LGSR01000020">
    <property type="protein sequence ID" value="KOS18983.1"/>
    <property type="molecule type" value="Genomic_DNA"/>
</dbReference>
<evidence type="ECO:0000256" key="2">
    <source>
        <dbReference type="ARBA" id="ARBA00022692"/>
    </source>
</evidence>
<feature type="compositionally biased region" description="Low complexity" evidence="7">
    <location>
        <begin position="114"/>
        <end position="134"/>
    </location>
</feature>
<feature type="transmembrane region" description="Helical" evidence="8">
    <location>
        <begin position="15"/>
        <end position="37"/>
    </location>
</feature>
<evidence type="ECO:0000313" key="10">
    <source>
        <dbReference type="Proteomes" id="UP000053831"/>
    </source>
</evidence>
<feature type="transmembrane region" description="Helical" evidence="8">
    <location>
        <begin position="242"/>
        <end position="261"/>
    </location>
</feature>
<reference evidence="9 10" key="1">
    <citation type="submission" date="2015-07" db="EMBL/GenBank/DDBJ databases">
        <title>The genome of the fungus Escovopsis weberi, a specialized disease agent of ant agriculture.</title>
        <authorList>
            <person name="de Man T.J."/>
            <person name="Stajich J.E."/>
            <person name="Kubicek C.P."/>
            <person name="Chenthamara K."/>
            <person name="Atanasova L."/>
            <person name="Druzhinina I.S."/>
            <person name="Birnbaum S."/>
            <person name="Barribeau S.M."/>
            <person name="Teiling C."/>
            <person name="Suen G."/>
            <person name="Currie C."/>
            <person name="Gerardo N.M."/>
        </authorList>
    </citation>
    <scope>NUCLEOTIDE SEQUENCE [LARGE SCALE GENOMIC DNA]</scope>
</reference>
<gene>
    <name evidence="9" type="ORF">ESCO_001159</name>
</gene>
<accession>A0A0M9VTN5</accession>
<dbReference type="AlphaFoldDB" id="A0A0M9VTN5"/>
<evidence type="ECO:0000256" key="7">
    <source>
        <dbReference type="SAM" id="MobiDB-lite"/>
    </source>
</evidence>
<feature type="region of interest" description="Disordered" evidence="7">
    <location>
        <begin position="354"/>
        <end position="381"/>
    </location>
</feature>
<feature type="region of interest" description="Disordered" evidence="7">
    <location>
        <begin position="107"/>
        <end position="134"/>
    </location>
</feature>
<evidence type="ECO:0000256" key="1">
    <source>
        <dbReference type="ARBA" id="ARBA00004141"/>
    </source>
</evidence>
<comment type="caution">
    <text evidence="9">The sequence shown here is derived from an EMBL/GenBank/DDBJ whole genome shotgun (WGS) entry which is preliminary data.</text>
</comment>
<dbReference type="InterPro" id="IPR006603">
    <property type="entry name" value="PQ-loop_rpt"/>
</dbReference>
<dbReference type="GO" id="GO:0098852">
    <property type="term" value="C:lytic vacuole membrane"/>
    <property type="evidence" value="ECO:0007669"/>
    <property type="project" value="UniProtKB-ARBA"/>
</dbReference>
<evidence type="ECO:0000256" key="5">
    <source>
        <dbReference type="ARBA" id="ARBA00038039"/>
    </source>
</evidence>
<dbReference type="STRING" id="150374.A0A0M9VTN5"/>
<dbReference type="Gene3D" id="1.20.1280.290">
    <property type="match status" value="2"/>
</dbReference>
<organism evidence="9 10">
    <name type="scientific">Escovopsis weberi</name>
    <dbReference type="NCBI Taxonomy" id="150374"/>
    <lineage>
        <taxon>Eukaryota</taxon>
        <taxon>Fungi</taxon>
        <taxon>Dikarya</taxon>
        <taxon>Ascomycota</taxon>
        <taxon>Pezizomycotina</taxon>
        <taxon>Sordariomycetes</taxon>
        <taxon>Hypocreomycetidae</taxon>
        <taxon>Hypocreales</taxon>
        <taxon>Hypocreaceae</taxon>
        <taxon>Escovopsis</taxon>
    </lineage>
</organism>
<keyword evidence="3 8" id="KW-1133">Transmembrane helix</keyword>
<feature type="transmembrane region" description="Helical" evidence="8">
    <location>
        <begin position="313"/>
        <end position="334"/>
    </location>
</feature>
<dbReference type="GO" id="GO:0015174">
    <property type="term" value="F:basic amino acid transmembrane transporter activity"/>
    <property type="evidence" value="ECO:0007669"/>
    <property type="project" value="UniProtKB-ARBA"/>
</dbReference>
<keyword evidence="10" id="KW-1185">Reference proteome</keyword>
<dbReference type="FunFam" id="1.20.1280.290:FF:000009">
    <property type="entry name" value="PQ loop repeat family protein"/>
    <property type="match status" value="1"/>
</dbReference>
<sequence>MLAPPTDTFHLDVEAISGICGSISIACWVVVFSPQIIQNFQGGSADALSIQFVIAWLLGDVFNIIGALLQGVLPTMTILAFYYAIADVVLLLQLFYYRGFTWRDEPPAPKPKKTSAAAAAAANTSSNASTTANIKNGRHADERTALLAAHAEHHHQHRHRRGSDWSGFSPAVPHMSEPHVPQSPPTTLQTILWNLLVIVMVCAAGAAGWFLGQSATGDNAPPSAGDGDGNGDALEFNTLGQVFGYLCAVLYIASRLPQLILNWRRKTTEGLSMLFFLFACLGNATYVLSIMAYEPRCDGGRPCQGGEAARLYGRYMLVNLSWLLGSAVTLLLDFGVFAQYFMYRTEEDDCALDEEEYQRDTAGGSESWARPLLEAGDSEHN</sequence>
<dbReference type="PANTHER" id="PTHR16201">
    <property type="entry name" value="SEVEN TRANSMEMBRANE PROTEIN 1-RELATED"/>
    <property type="match status" value="1"/>
</dbReference>
<comment type="subcellular location">
    <subcellularLocation>
        <location evidence="1">Membrane</location>
        <topology evidence="1">Multi-pass membrane protein</topology>
    </subcellularLocation>
</comment>
<dbReference type="SMART" id="SM00679">
    <property type="entry name" value="CTNS"/>
    <property type="match status" value="2"/>
</dbReference>
<keyword evidence="2 8" id="KW-0812">Transmembrane</keyword>
<dbReference type="PANTHER" id="PTHR16201:SF35">
    <property type="entry name" value="VACUOLAR AMINO ACID TRANSPORTER YPQ1-RELATED"/>
    <property type="match status" value="1"/>
</dbReference>
<feature type="transmembrane region" description="Helical" evidence="8">
    <location>
        <begin position="273"/>
        <end position="293"/>
    </location>
</feature>
<evidence type="ECO:0000256" key="8">
    <source>
        <dbReference type="SAM" id="Phobius"/>
    </source>
</evidence>
<feature type="transmembrane region" description="Helical" evidence="8">
    <location>
        <begin position="49"/>
        <end position="73"/>
    </location>
</feature>
<feature type="transmembrane region" description="Helical" evidence="8">
    <location>
        <begin position="79"/>
        <end position="97"/>
    </location>
</feature>
<evidence type="ECO:0000256" key="6">
    <source>
        <dbReference type="ARBA" id="ARBA00050768"/>
    </source>
</evidence>
<dbReference type="Proteomes" id="UP000053831">
    <property type="component" value="Unassembled WGS sequence"/>
</dbReference>
<keyword evidence="4 8" id="KW-0472">Membrane</keyword>
<proteinExistence type="inferred from homology"/>
<name>A0A0M9VTN5_ESCWE</name>
<evidence type="ECO:0000256" key="4">
    <source>
        <dbReference type="ARBA" id="ARBA00023136"/>
    </source>
</evidence>
<evidence type="ECO:0000313" key="9">
    <source>
        <dbReference type="EMBL" id="KOS18983.1"/>
    </source>
</evidence>
<comment type="catalytic activity">
    <reaction evidence="6">
        <text>L-histidine(out) + L-arginine(in) = L-histidine(in) + L-arginine(out)</text>
        <dbReference type="Rhea" id="RHEA:71063"/>
        <dbReference type="ChEBI" id="CHEBI:32682"/>
        <dbReference type="ChEBI" id="CHEBI:57595"/>
    </reaction>
</comment>
<protein>
    <submittedName>
        <fullName evidence="9">Putative vacuolar amino acid transporter</fullName>
    </submittedName>
</protein>
<dbReference type="GO" id="GO:0034486">
    <property type="term" value="P:vacuolar transmembrane transport"/>
    <property type="evidence" value="ECO:0007669"/>
    <property type="project" value="UniProtKB-ARBA"/>
</dbReference>
<evidence type="ECO:0000256" key="3">
    <source>
        <dbReference type="ARBA" id="ARBA00022989"/>
    </source>
</evidence>